<name>A0A0J6SZI4_9HYPH</name>
<evidence type="ECO:0000313" key="1">
    <source>
        <dbReference type="EMBL" id="KMO40600.1"/>
    </source>
</evidence>
<protein>
    <submittedName>
        <fullName evidence="1">Uncharacterized protein</fullName>
    </submittedName>
</protein>
<dbReference type="OrthoDB" id="7596921at2"/>
<gene>
    <name evidence="1" type="ORF">VP06_02590</name>
</gene>
<dbReference type="RefSeq" id="WP_048462268.1">
    <property type="nucleotide sequence ID" value="NZ_LABX01000018.1"/>
</dbReference>
<dbReference type="PATRIC" id="fig|270351.6.peg.2338"/>
<dbReference type="AlphaFoldDB" id="A0A0J6SZI4"/>
<dbReference type="Proteomes" id="UP000035929">
    <property type="component" value="Unassembled WGS sequence"/>
</dbReference>
<accession>A0A0J6SZI4</accession>
<sequence>MTDTPPIALSRLRTIGWREWDPIGLLAAGEAWDHKPFADEYDAYLLKVAGDLRRGGGLREAVAYLLSVERDHMAIGDRPGQDVRAETTARAIQDYLADVDRPHSAPADGR</sequence>
<organism evidence="1 2">
    <name type="scientific">Methylobacterium aquaticum</name>
    <dbReference type="NCBI Taxonomy" id="270351"/>
    <lineage>
        <taxon>Bacteria</taxon>
        <taxon>Pseudomonadati</taxon>
        <taxon>Pseudomonadota</taxon>
        <taxon>Alphaproteobacteria</taxon>
        <taxon>Hyphomicrobiales</taxon>
        <taxon>Methylobacteriaceae</taxon>
        <taxon>Methylobacterium</taxon>
    </lineage>
</organism>
<evidence type="ECO:0000313" key="2">
    <source>
        <dbReference type="Proteomes" id="UP000035929"/>
    </source>
</evidence>
<comment type="caution">
    <text evidence="1">The sequence shown here is derived from an EMBL/GenBank/DDBJ whole genome shotgun (WGS) entry which is preliminary data.</text>
</comment>
<reference evidence="1 2" key="1">
    <citation type="submission" date="2015-03" db="EMBL/GenBank/DDBJ databases">
        <title>Genome sequencing of Methylobacterium aquaticum DSM16371 type strain.</title>
        <authorList>
            <person name="Chaudhry V."/>
            <person name="Patil P.B."/>
        </authorList>
    </citation>
    <scope>NUCLEOTIDE SEQUENCE [LARGE SCALE GENOMIC DNA]</scope>
    <source>
        <strain evidence="1 2">DSM 16371</strain>
    </source>
</reference>
<dbReference type="EMBL" id="LABX01000018">
    <property type="protein sequence ID" value="KMO40600.1"/>
    <property type="molecule type" value="Genomic_DNA"/>
</dbReference>
<proteinExistence type="predicted"/>